<dbReference type="InterPro" id="IPR023997">
    <property type="entry name" value="TonB-dep_OMP_SusC/RagA_CS"/>
</dbReference>
<dbReference type="NCBIfam" id="TIGR04057">
    <property type="entry name" value="SusC_RagA_signa"/>
    <property type="match status" value="1"/>
</dbReference>
<dbReference type="Pfam" id="PF07715">
    <property type="entry name" value="Plug"/>
    <property type="match status" value="1"/>
</dbReference>
<keyword evidence="11" id="KW-1185">Reference proteome</keyword>
<protein>
    <submittedName>
        <fullName evidence="10">TonB-dependent receptor plug</fullName>
    </submittedName>
</protein>
<reference evidence="11" key="1">
    <citation type="submission" date="2014-04" db="EMBL/GenBank/DDBJ databases">
        <title>Whole-Genome optical mapping and complete genome sequence of Sphingobacterium deserti sp. nov., a new spaces isolated from desert in the west of China.</title>
        <authorList>
            <person name="Teng C."/>
            <person name="Zhou Z."/>
            <person name="Li X."/>
            <person name="Chen M."/>
            <person name="Lin M."/>
            <person name="Wang L."/>
            <person name="Su S."/>
            <person name="Zhang C."/>
            <person name="Zhang W."/>
        </authorList>
    </citation>
    <scope>NUCLEOTIDE SEQUENCE [LARGE SCALE GENOMIC DNA]</scope>
    <source>
        <strain evidence="11">ACCC05744</strain>
    </source>
</reference>
<keyword evidence="3 7" id="KW-1134">Transmembrane beta strand</keyword>
<dbReference type="InterPro" id="IPR036942">
    <property type="entry name" value="Beta-barrel_TonB_sf"/>
</dbReference>
<evidence type="ECO:0000313" key="11">
    <source>
        <dbReference type="Proteomes" id="UP000031802"/>
    </source>
</evidence>
<dbReference type="InterPro" id="IPR012910">
    <property type="entry name" value="Plug_dom"/>
</dbReference>
<comment type="subcellular location">
    <subcellularLocation>
        <location evidence="1 7">Cell outer membrane</location>
        <topology evidence="1 7">Multi-pass membrane protein</topology>
    </subcellularLocation>
</comment>
<keyword evidence="5 7" id="KW-0472">Membrane</keyword>
<dbReference type="AlphaFoldDB" id="A0A0B8T5R1"/>
<dbReference type="SUPFAM" id="SSF56935">
    <property type="entry name" value="Porins"/>
    <property type="match status" value="1"/>
</dbReference>
<sequence length="1029" mass="112262">MIRKSYLKELGPWGLLCVLLLLSSPFVQAQEAGTKRTITVTDSEGKLPLPGATVTNLKTNASGTTSAAGIIDMDAAVGDSISVRMLGYLKATVAVGADLLVKVELIQEQETIGEVVVTALGIKRETRGLTFATQQLGAEAVNDVRDNSGNVMTSLTGKVAGATVTTSSTGPGAAVKVVLRGNKSISGNNNALVVVDGVPYDNSPGVQATGTTPNYGTSDGAANINPDDIESVNILKGPSAAALYGSRAANGAILITTKQGRSGRYQIDYNGSASVDQVNMLAQFQNTYGRGNGGVIGTNVGESWGATGTTYADNVRNVFQNAATFNNSISAYGGTEKINGYMSYANNNIGGITPGNDLKRNTVNVRLNTELIPKLKTDIKLTYMNQQIDNRPRLGDMGLPVEAYIMPRDMSDEEAGNFETINPVNGQPRRAYWSGSTLYDNPYWSLNRTAVNEVRDRITALGSINYELTEGLSFLGRYSYDKYNDVTYGSFYDGTVSLGDVRTGGKYYETHTSYWEQNLDLLVNGKHKLTDNIQLNYNLGTSFLRRNYDTFQNMANGLSIPNQFSLMMATTPEFLLVNRYNRQLNSIYASAQLGFYDNIFLDLTARNDWSSTLPSPHSYFYPSAGLSVVFNEWLNMPSWVNFGKLRASYTQVGNDPAPYLLNQLYNFTLGAQRGFVSRSATKAIPDLKPEQTKAFELGLDMKFFDNRLSIDATYYKSNTINQLLFLALPMASGFGREYINAGNIQNRGFEVQLSATPIRKETFSWVTDVNFSTNLNTIIELHETTKRANITDNARYATVVVNEGERYGDLYGHAWARDAATGKFIVDAQGLPVVEANKKLGNFNPDALIGWSNSFTYKNFTLRGLIDARIGGEIVSGTAAYLGAFGVADFTEQHRDGNWVIDAVTAHGQANTTAITAQQFWTAVSQAGRDGWGEFFTYDMTNVRMRELALTYKFNLESIKAIKAAQVSLTGRNLFFFYRGKSKLDIPGLGKLDNPIDPEGALGAGNYQGVEVGLPPAVRTFGLNVKLTF</sequence>
<dbReference type="RefSeq" id="WP_037501704.1">
    <property type="nucleotide sequence ID" value="NZ_JJMU01000060.1"/>
</dbReference>
<evidence type="ECO:0000313" key="10">
    <source>
        <dbReference type="EMBL" id="KGE13074.1"/>
    </source>
</evidence>
<evidence type="ECO:0000256" key="5">
    <source>
        <dbReference type="ARBA" id="ARBA00023136"/>
    </source>
</evidence>
<evidence type="ECO:0000259" key="9">
    <source>
        <dbReference type="Pfam" id="PF07715"/>
    </source>
</evidence>
<dbReference type="InterPro" id="IPR008969">
    <property type="entry name" value="CarboxyPept-like_regulatory"/>
</dbReference>
<feature type="domain" description="TonB-dependent receptor plug" evidence="9">
    <location>
        <begin position="129"/>
        <end position="252"/>
    </location>
</feature>
<evidence type="ECO:0000256" key="1">
    <source>
        <dbReference type="ARBA" id="ARBA00004571"/>
    </source>
</evidence>
<dbReference type="GO" id="GO:0009279">
    <property type="term" value="C:cell outer membrane"/>
    <property type="evidence" value="ECO:0007669"/>
    <property type="project" value="UniProtKB-SubCell"/>
</dbReference>
<reference evidence="10 11" key="2">
    <citation type="journal article" date="2015" name="PLoS ONE">
        <title>Whole-Genome Optical Mapping and Finished Genome Sequence of Sphingobacterium deserti sp. nov., a New Species Isolated from the Western Desert of China.</title>
        <authorList>
            <person name="Teng C."/>
            <person name="Zhou Z."/>
            <person name="Molnar I."/>
            <person name="Li X."/>
            <person name="Tang R."/>
            <person name="Chen M."/>
            <person name="Wang L."/>
            <person name="Su S."/>
            <person name="Zhang W."/>
            <person name="Lin M."/>
        </authorList>
    </citation>
    <scope>NUCLEOTIDE SEQUENCE [LARGE SCALE GENOMIC DNA]</scope>
    <source>
        <strain evidence="11">ACCC05744</strain>
    </source>
</reference>
<keyword evidence="6 7" id="KW-0998">Cell outer membrane</keyword>
<keyword evidence="2 7" id="KW-0813">Transport</keyword>
<keyword evidence="10" id="KW-0675">Receptor</keyword>
<dbReference type="NCBIfam" id="TIGR04056">
    <property type="entry name" value="OMP_RagA_SusC"/>
    <property type="match status" value="1"/>
</dbReference>
<dbReference type="InterPro" id="IPR039426">
    <property type="entry name" value="TonB-dep_rcpt-like"/>
</dbReference>
<evidence type="ECO:0000256" key="7">
    <source>
        <dbReference type="PROSITE-ProRule" id="PRU01360"/>
    </source>
</evidence>
<evidence type="ECO:0000256" key="2">
    <source>
        <dbReference type="ARBA" id="ARBA00022448"/>
    </source>
</evidence>
<evidence type="ECO:0000256" key="8">
    <source>
        <dbReference type="SAM" id="SignalP"/>
    </source>
</evidence>
<organism evidence="10 11">
    <name type="scientific">Sphingobacterium deserti</name>
    <dbReference type="NCBI Taxonomy" id="1229276"/>
    <lineage>
        <taxon>Bacteria</taxon>
        <taxon>Pseudomonadati</taxon>
        <taxon>Bacteroidota</taxon>
        <taxon>Sphingobacteriia</taxon>
        <taxon>Sphingobacteriales</taxon>
        <taxon>Sphingobacteriaceae</taxon>
        <taxon>Sphingobacterium</taxon>
    </lineage>
</organism>
<dbReference type="InterPro" id="IPR037066">
    <property type="entry name" value="Plug_dom_sf"/>
</dbReference>
<dbReference type="Gene3D" id="2.170.130.10">
    <property type="entry name" value="TonB-dependent receptor, plug domain"/>
    <property type="match status" value="1"/>
</dbReference>
<dbReference type="EMBL" id="JJMU01000060">
    <property type="protein sequence ID" value="KGE13074.1"/>
    <property type="molecule type" value="Genomic_DNA"/>
</dbReference>
<comment type="similarity">
    <text evidence="7">Belongs to the TonB-dependent receptor family.</text>
</comment>
<evidence type="ECO:0000256" key="6">
    <source>
        <dbReference type="ARBA" id="ARBA00023237"/>
    </source>
</evidence>
<gene>
    <name evidence="10" type="ORF">DI53_3151</name>
</gene>
<keyword evidence="8" id="KW-0732">Signal</keyword>
<dbReference type="PROSITE" id="PS52016">
    <property type="entry name" value="TONB_DEPENDENT_REC_3"/>
    <property type="match status" value="1"/>
</dbReference>
<dbReference type="PATRIC" id="fig|1229276.3.peg.3258"/>
<name>A0A0B8T5R1_9SPHI</name>
<accession>A0A0B8T5R1</accession>
<dbReference type="OrthoDB" id="9768177at2"/>
<evidence type="ECO:0000256" key="3">
    <source>
        <dbReference type="ARBA" id="ARBA00022452"/>
    </source>
</evidence>
<comment type="caution">
    <text evidence="10">The sequence shown here is derived from an EMBL/GenBank/DDBJ whole genome shotgun (WGS) entry which is preliminary data.</text>
</comment>
<feature type="signal peptide" evidence="8">
    <location>
        <begin position="1"/>
        <end position="29"/>
    </location>
</feature>
<evidence type="ECO:0000256" key="4">
    <source>
        <dbReference type="ARBA" id="ARBA00022692"/>
    </source>
</evidence>
<feature type="chain" id="PRO_5002125226" evidence="8">
    <location>
        <begin position="30"/>
        <end position="1029"/>
    </location>
</feature>
<proteinExistence type="inferred from homology"/>
<dbReference type="SUPFAM" id="SSF49464">
    <property type="entry name" value="Carboxypeptidase regulatory domain-like"/>
    <property type="match status" value="1"/>
</dbReference>
<dbReference type="InterPro" id="IPR023996">
    <property type="entry name" value="TonB-dep_OMP_SusC/RagA"/>
</dbReference>
<dbReference type="Proteomes" id="UP000031802">
    <property type="component" value="Unassembled WGS sequence"/>
</dbReference>
<dbReference type="Gene3D" id="2.40.170.20">
    <property type="entry name" value="TonB-dependent receptor, beta-barrel domain"/>
    <property type="match status" value="1"/>
</dbReference>
<dbReference type="STRING" id="1229276.DI53_3151"/>
<keyword evidence="4 7" id="KW-0812">Transmembrane</keyword>
<dbReference type="eggNOG" id="COG4771">
    <property type="taxonomic scope" value="Bacteria"/>
</dbReference>